<dbReference type="EMBL" id="CAMXCT030000044">
    <property type="protein sequence ID" value="CAL4760259.1"/>
    <property type="molecule type" value="Genomic_DNA"/>
</dbReference>
<feature type="repeat" description="ANK" evidence="3">
    <location>
        <begin position="323"/>
        <end position="355"/>
    </location>
</feature>
<dbReference type="EMBL" id="CAMXCT010000044">
    <property type="protein sequence ID" value="CAI3972947.1"/>
    <property type="molecule type" value="Genomic_DNA"/>
</dbReference>
<feature type="repeat" description="ANK" evidence="3">
    <location>
        <begin position="526"/>
        <end position="558"/>
    </location>
</feature>
<dbReference type="SMART" id="SM00248">
    <property type="entry name" value="ANK"/>
    <property type="match status" value="5"/>
</dbReference>
<evidence type="ECO:0000256" key="2">
    <source>
        <dbReference type="ARBA" id="ARBA00023043"/>
    </source>
</evidence>
<keyword evidence="1" id="KW-0677">Repeat</keyword>
<dbReference type="PROSITE" id="PS50088">
    <property type="entry name" value="ANK_REPEAT"/>
    <property type="match status" value="2"/>
</dbReference>
<evidence type="ECO:0000313" key="4">
    <source>
        <dbReference type="EMBL" id="CAI3972947.1"/>
    </source>
</evidence>
<dbReference type="SUPFAM" id="SSF48403">
    <property type="entry name" value="Ankyrin repeat"/>
    <property type="match status" value="1"/>
</dbReference>
<dbReference type="InterPro" id="IPR051631">
    <property type="entry name" value="Ankyrin-KH/SAM_domain"/>
</dbReference>
<evidence type="ECO:0000313" key="6">
    <source>
        <dbReference type="EMBL" id="CAL4760259.1"/>
    </source>
</evidence>
<evidence type="ECO:0000256" key="1">
    <source>
        <dbReference type="ARBA" id="ARBA00022737"/>
    </source>
</evidence>
<dbReference type="InterPro" id="IPR036770">
    <property type="entry name" value="Ankyrin_rpt-contain_sf"/>
</dbReference>
<dbReference type="AlphaFoldDB" id="A0A9P1BGG6"/>
<dbReference type="InterPro" id="IPR002110">
    <property type="entry name" value="Ankyrin_rpt"/>
</dbReference>
<keyword evidence="2 3" id="KW-0040">ANK repeat</keyword>
<dbReference type="Gene3D" id="1.25.40.20">
    <property type="entry name" value="Ankyrin repeat-containing domain"/>
    <property type="match status" value="2"/>
</dbReference>
<evidence type="ECO:0000313" key="7">
    <source>
        <dbReference type="Proteomes" id="UP001152797"/>
    </source>
</evidence>
<keyword evidence="7" id="KW-1185">Reference proteome</keyword>
<dbReference type="PANTHER" id="PTHR23206:SF8">
    <property type="entry name" value="ANKYRIN REPEAT AND KH DOMAIN-CONTAINING 1"/>
    <property type="match status" value="1"/>
</dbReference>
<comment type="caution">
    <text evidence="4">The sequence shown here is derived from an EMBL/GenBank/DDBJ whole genome shotgun (WGS) entry which is preliminary data.</text>
</comment>
<dbReference type="OrthoDB" id="408248at2759"/>
<reference evidence="4" key="1">
    <citation type="submission" date="2022-10" db="EMBL/GenBank/DDBJ databases">
        <authorList>
            <person name="Chen Y."/>
            <person name="Dougan E. K."/>
            <person name="Chan C."/>
            <person name="Rhodes N."/>
            <person name="Thang M."/>
        </authorList>
    </citation>
    <scope>NUCLEOTIDE SEQUENCE</scope>
</reference>
<evidence type="ECO:0000256" key="3">
    <source>
        <dbReference type="PROSITE-ProRule" id="PRU00023"/>
    </source>
</evidence>
<evidence type="ECO:0000313" key="5">
    <source>
        <dbReference type="EMBL" id="CAL1126322.1"/>
    </source>
</evidence>
<dbReference type="PANTHER" id="PTHR23206">
    <property type="entry name" value="MASK PROTEIN"/>
    <property type="match status" value="1"/>
</dbReference>
<name>A0A9P1BGG6_9DINO</name>
<protein>
    <submittedName>
        <fullName evidence="6">Ankyrin repeat and sterile alpha motif domain-containing protein 1B</fullName>
    </submittedName>
</protein>
<dbReference type="EMBL" id="CAMXCT020000044">
    <property type="protein sequence ID" value="CAL1126322.1"/>
    <property type="molecule type" value="Genomic_DNA"/>
</dbReference>
<accession>A0A9P1BGG6</accession>
<organism evidence="4">
    <name type="scientific">Cladocopium goreaui</name>
    <dbReference type="NCBI Taxonomy" id="2562237"/>
    <lineage>
        <taxon>Eukaryota</taxon>
        <taxon>Sar</taxon>
        <taxon>Alveolata</taxon>
        <taxon>Dinophyceae</taxon>
        <taxon>Suessiales</taxon>
        <taxon>Symbiodiniaceae</taxon>
        <taxon>Cladocopium</taxon>
    </lineage>
</organism>
<proteinExistence type="predicted"/>
<sequence>MPLCRSRHVTPLARHAKHLQAEPHAEAAMPFPMYTVPLQQALEMTCVEPHEKLKAKGLLVEFEKNCGKAMFLSHEWTGKDHPDPTFAQFSVFQDAMKHILLGRFIELDYVTEALVPQSKPLPTREFRSAQLFLWYDYFSCPQLKELHNDQVKAIASIHAYVAECSFFFALCPFLQDPVTSKVLCPSSWEERGWCRLERTMRELSEGSWVLIKSAERVELVVASRALGCPTGEGDFTVAADRVKLGPILAAALKGKMKRALTRSDFVTYRVVRNLQSVYLRGLETQPELDVVPGWSCNADGPVSIVEQFFYQNGLWNIHEVDSAGFLPLHYAALGGKPQVIKAMLELRADFSRTTRKAQPLLGIPPWTSALGLALACGHNDAAQILIKAKAKVQETGVLSPALHVAAASNNVEGIRLLVEAGCDPITNHTIFGFSGAVFACDLVAPAALEELLIRYGVSISGLLHATAESSRGGSGAVARRLIELKADIDEQCQVQWLTPLGALVALQSLRYRWTDTALTRRLYHLPGSTPLMMAILSGNYEIAMTLLREGARVDLRNARNVSAADLAEGAPQLLQEILTGDSIFCRV</sequence>
<dbReference type="PROSITE" id="PS50297">
    <property type="entry name" value="ANK_REP_REGION"/>
    <property type="match status" value="2"/>
</dbReference>
<reference evidence="5" key="2">
    <citation type="submission" date="2024-04" db="EMBL/GenBank/DDBJ databases">
        <authorList>
            <person name="Chen Y."/>
            <person name="Shah S."/>
            <person name="Dougan E. K."/>
            <person name="Thang M."/>
            <person name="Chan C."/>
        </authorList>
    </citation>
    <scope>NUCLEOTIDE SEQUENCE [LARGE SCALE GENOMIC DNA]</scope>
</reference>
<dbReference type="Proteomes" id="UP001152797">
    <property type="component" value="Unassembled WGS sequence"/>
</dbReference>
<dbReference type="Pfam" id="PF00023">
    <property type="entry name" value="Ank"/>
    <property type="match status" value="2"/>
</dbReference>
<gene>
    <name evidence="4" type="ORF">C1SCF055_LOCUS1480</name>
</gene>